<dbReference type="AlphaFoldDB" id="A0A6G9RM62"/>
<proteinExistence type="predicted"/>
<feature type="transmembrane region" description="Helical" evidence="1">
    <location>
        <begin position="67"/>
        <end position="87"/>
    </location>
</feature>
<feature type="transmembrane region" description="Helical" evidence="1">
    <location>
        <begin position="38"/>
        <end position="60"/>
    </location>
</feature>
<keyword evidence="1" id="KW-0812">Transmembrane</keyword>
<feature type="transmembrane region" description="Helical" evidence="1">
    <location>
        <begin position="143"/>
        <end position="164"/>
    </location>
</feature>
<dbReference type="Proteomes" id="UP000503580">
    <property type="component" value="Chromosome"/>
</dbReference>
<feature type="transmembrane region" description="Helical" evidence="1">
    <location>
        <begin position="93"/>
        <end position="109"/>
    </location>
</feature>
<protein>
    <submittedName>
        <fullName evidence="2">Uncharacterized protein</fullName>
    </submittedName>
</protein>
<gene>
    <name evidence="2" type="ORF">GY169_08600</name>
</gene>
<sequence>MSTEIHNATLPGEAGALRAIALGSGIAAGGLLLKMATIVGVGISVILLTALVASAALGVVLARQRGIARHGFLLAAMGWLLVLLTTLNAHPGMALLPGILIAGVGLGLAHGQHAVEKRMGTMMSCAVALAAALLIQACAAPGLMGYVFALALPVDLALLGALLVRIAEQERR</sequence>
<keyword evidence="3" id="KW-1185">Reference proteome</keyword>
<feature type="transmembrane region" description="Helical" evidence="1">
    <location>
        <begin position="121"/>
        <end position="137"/>
    </location>
</feature>
<organism evidence="2 3">
    <name type="scientific">Kluyvera genomosp. 3</name>
    <dbReference type="NCBI Taxonomy" id="2774055"/>
    <lineage>
        <taxon>Bacteria</taxon>
        <taxon>Pseudomonadati</taxon>
        <taxon>Pseudomonadota</taxon>
        <taxon>Gammaproteobacteria</taxon>
        <taxon>Enterobacterales</taxon>
        <taxon>Enterobacteriaceae</taxon>
        <taxon>Kluyvera</taxon>
    </lineage>
</organism>
<dbReference type="EMBL" id="CP050321">
    <property type="protein sequence ID" value="QIR26871.1"/>
    <property type="molecule type" value="Genomic_DNA"/>
</dbReference>
<evidence type="ECO:0000313" key="3">
    <source>
        <dbReference type="Proteomes" id="UP000503580"/>
    </source>
</evidence>
<evidence type="ECO:0000313" key="2">
    <source>
        <dbReference type="EMBL" id="QIR26871.1"/>
    </source>
</evidence>
<accession>A0A6G9RM62</accession>
<name>A0A6G9RM62_9ENTR</name>
<keyword evidence="1" id="KW-0472">Membrane</keyword>
<reference evidence="2 3" key="1">
    <citation type="submission" date="2020-02" db="EMBL/GenBank/DDBJ databases">
        <title>Whole genome PO2S7.</title>
        <authorList>
            <person name="Singha K.M."/>
        </authorList>
    </citation>
    <scope>NUCLEOTIDE SEQUENCE [LARGE SCALE GENOMIC DNA]</scope>
    <source>
        <strain evidence="2 3">PO2S7</strain>
    </source>
</reference>
<dbReference type="KEGG" id="kgn:GY169_08600"/>
<dbReference type="RefSeq" id="WP_167575497.1">
    <property type="nucleotide sequence ID" value="NZ_CP050321.1"/>
</dbReference>
<evidence type="ECO:0000256" key="1">
    <source>
        <dbReference type="SAM" id="Phobius"/>
    </source>
</evidence>
<keyword evidence="1" id="KW-1133">Transmembrane helix</keyword>